<dbReference type="PROSITE" id="PS51257">
    <property type="entry name" value="PROKAR_LIPOPROTEIN"/>
    <property type="match status" value="1"/>
</dbReference>
<feature type="signal peptide" evidence="1">
    <location>
        <begin position="1"/>
        <end position="19"/>
    </location>
</feature>
<dbReference type="OrthoDB" id="8547069at2"/>
<evidence type="ECO:0000256" key="1">
    <source>
        <dbReference type="SAM" id="SignalP"/>
    </source>
</evidence>
<dbReference type="RefSeq" id="WP_090828945.1">
    <property type="nucleotide sequence ID" value="NZ_FOBH01000008.1"/>
</dbReference>
<dbReference type="Proteomes" id="UP000198620">
    <property type="component" value="Unassembled WGS sequence"/>
</dbReference>
<dbReference type="STRING" id="1233.SAMN05216387_10817"/>
<sequence length="163" mass="17776">MNKSIVVFLASSCLLSACASIGLEEKTETYGAKFTGNHNTLARCVVNSLQSDSRWLIRGLQYDVRQYPGIEATEIYAYPSGSLPGTYARNSPENPDAVISYNPPVPVTHTFSPAANYSRKAAPGYSFLLTLKRTDNSTVVATLAGKRYEARIAWEKLKACSAD</sequence>
<feature type="chain" id="PRO_5011668697" evidence="1">
    <location>
        <begin position="20"/>
        <end position="163"/>
    </location>
</feature>
<evidence type="ECO:0000313" key="3">
    <source>
        <dbReference type="Proteomes" id="UP000198620"/>
    </source>
</evidence>
<keyword evidence="3" id="KW-1185">Reference proteome</keyword>
<gene>
    <name evidence="2" type="ORF">SAMN05216387_10817</name>
</gene>
<evidence type="ECO:0000313" key="2">
    <source>
        <dbReference type="EMBL" id="SEL29413.1"/>
    </source>
</evidence>
<reference evidence="2 3" key="1">
    <citation type="submission" date="2016-10" db="EMBL/GenBank/DDBJ databases">
        <authorList>
            <person name="de Groot N.N."/>
        </authorList>
    </citation>
    <scope>NUCLEOTIDE SEQUENCE [LARGE SCALE GENOMIC DNA]</scope>
    <source>
        <strain evidence="2 3">Nv1</strain>
    </source>
</reference>
<dbReference type="EMBL" id="FOBH01000008">
    <property type="protein sequence ID" value="SEL29413.1"/>
    <property type="molecule type" value="Genomic_DNA"/>
</dbReference>
<name>A0A1H7P0W2_9PROT</name>
<organism evidence="2 3">
    <name type="scientific">Nitrosovibrio tenuis</name>
    <dbReference type="NCBI Taxonomy" id="1233"/>
    <lineage>
        <taxon>Bacteria</taxon>
        <taxon>Pseudomonadati</taxon>
        <taxon>Pseudomonadota</taxon>
        <taxon>Betaproteobacteria</taxon>
        <taxon>Nitrosomonadales</taxon>
        <taxon>Nitrosomonadaceae</taxon>
        <taxon>Nitrosovibrio</taxon>
    </lineage>
</organism>
<keyword evidence="1" id="KW-0732">Signal</keyword>
<protein>
    <submittedName>
        <fullName evidence="2">Uncharacterized protein</fullName>
    </submittedName>
</protein>
<dbReference type="AlphaFoldDB" id="A0A1H7P0W2"/>
<accession>A0A1H7P0W2</accession>
<proteinExistence type="predicted"/>